<proteinExistence type="predicted"/>
<protein>
    <recommendedName>
        <fullName evidence="7">FAD-binding domain-containing protein</fullName>
    </recommendedName>
</protein>
<evidence type="ECO:0000256" key="5">
    <source>
        <dbReference type="ARBA" id="ARBA00023002"/>
    </source>
</evidence>
<comment type="cofactor">
    <cofactor evidence="1">
        <name>FAD</name>
        <dbReference type="ChEBI" id="CHEBI:57692"/>
    </cofactor>
</comment>
<evidence type="ECO:0000256" key="2">
    <source>
        <dbReference type="ARBA" id="ARBA00022630"/>
    </source>
</evidence>
<accession>A0A382AHH4</accession>
<gene>
    <name evidence="8" type="ORF">METZ01_LOCUS153810</name>
</gene>
<dbReference type="PANTHER" id="PTHR46028:SF2">
    <property type="entry name" value="KYNURENINE 3-MONOOXYGENASE"/>
    <property type="match status" value="1"/>
</dbReference>
<organism evidence="8">
    <name type="scientific">marine metagenome</name>
    <dbReference type="NCBI Taxonomy" id="408172"/>
    <lineage>
        <taxon>unclassified sequences</taxon>
        <taxon>metagenomes</taxon>
        <taxon>ecological metagenomes</taxon>
    </lineage>
</organism>
<evidence type="ECO:0000313" key="8">
    <source>
        <dbReference type="EMBL" id="SVB00956.1"/>
    </source>
</evidence>
<evidence type="ECO:0000259" key="7">
    <source>
        <dbReference type="Pfam" id="PF01494"/>
    </source>
</evidence>
<evidence type="ECO:0000256" key="3">
    <source>
        <dbReference type="ARBA" id="ARBA00022827"/>
    </source>
</evidence>
<keyword evidence="2" id="KW-0285">Flavoprotein</keyword>
<sequence length="278" mass="31474">MIGSGVISGSFDPLGHSYKELNIPPDRSGDFQLDPNALHIWPRGKFMLIALPNINRSFTVTLFLPNTGDISFSTIGSPNDLDDLFKEKFPDVLGFIPDLQTDFFSNPTGKLGTVKCSPWNVNELVLIGDAAHAVVPFFGQGMNASFEDCTVLNQMMDSNDDWMELFKSFSIKRKTDGDAIADMALENYIEMRDSVNNEKFLTQRDLERKLELKYPDQFISRYSMVSFHQIPYSIVQERGEVQQRILDWIMENNNSNTPVTAEDIEKEIKSKLSVLPLS</sequence>
<dbReference type="GO" id="GO:0071949">
    <property type="term" value="F:FAD binding"/>
    <property type="evidence" value="ECO:0007669"/>
    <property type="project" value="InterPro"/>
</dbReference>
<dbReference type="GO" id="GO:0070189">
    <property type="term" value="P:kynurenine metabolic process"/>
    <property type="evidence" value="ECO:0007669"/>
    <property type="project" value="TreeGrafter"/>
</dbReference>
<dbReference type="SUPFAM" id="SSF51905">
    <property type="entry name" value="FAD/NAD(P)-binding domain"/>
    <property type="match status" value="1"/>
</dbReference>
<feature type="domain" description="FAD-binding" evidence="7">
    <location>
        <begin position="113"/>
        <end position="152"/>
    </location>
</feature>
<dbReference type="EMBL" id="UINC01025415">
    <property type="protein sequence ID" value="SVB00956.1"/>
    <property type="molecule type" value="Genomic_DNA"/>
</dbReference>
<evidence type="ECO:0000256" key="6">
    <source>
        <dbReference type="ARBA" id="ARBA00023033"/>
    </source>
</evidence>
<keyword evidence="3" id="KW-0274">FAD</keyword>
<evidence type="ECO:0000256" key="4">
    <source>
        <dbReference type="ARBA" id="ARBA00022857"/>
    </source>
</evidence>
<evidence type="ECO:0000256" key="1">
    <source>
        <dbReference type="ARBA" id="ARBA00001974"/>
    </source>
</evidence>
<keyword evidence="4" id="KW-0521">NADP</keyword>
<dbReference type="Pfam" id="PF01494">
    <property type="entry name" value="FAD_binding_3"/>
    <property type="match status" value="1"/>
</dbReference>
<dbReference type="Gene3D" id="3.50.50.60">
    <property type="entry name" value="FAD/NAD(P)-binding domain"/>
    <property type="match status" value="1"/>
</dbReference>
<dbReference type="InterPro" id="IPR036188">
    <property type="entry name" value="FAD/NAD-bd_sf"/>
</dbReference>
<dbReference type="PANTHER" id="PTHR46028">
    <property type="entry name" value="KYNURENINE 3-MONOOXYGENASE"/>
    <property type="match status" value="1"/>
</dbReference>
<dbReference type="AlphaFoldDB" id="A0A382AHH4"/>
<keyword evidence="5" id="KW-0560">Oxidoreductase</keyword>
<dbReference type="InterPro" id="IPR002938">
    <property type="entry name" value="FAD-bd"/>
</dbReference>
<dbReference type="GO" id="GO:0004502">
    <property type="term" value="F:kynurenine 3-monooxygenase activity"/>
    <property type="evidence" value="ECO:0007669"/>
    <property type="project" value="TreeGrafter"/>
</dbReference>
<name>A0A382AHH4_9ZZZZ</name>
<reference evidence="8" key="1">
    <citation type="submission" date="2018-05" db="EMBL/GenBank/DDBJ databases">
        <authorList>
            <person name="Lanie J.A."/>
            <person name="Ng W.-L."/>
            <person name="Kazmierczak K.M."/>
            <person name="Andrzejewski T.M."/>
            <person name="Davidsen T.M."/>
            <person name="Wayne K.J."/>
            <person name="Tettelin H."/>
            <person name="Glass J.I."/>
            <person name="Rusch D."/>
            <person name="Podicherti R."/>
            <person name="Tsui H.-C.T."/>
            <person name="Winkler M.E."/>
        </authorList>
    </citation>
    <scope>NUCLEOTIDE SEQUENCE</scope>
</reference>
<keyword evidence="6" id="KW-0503">Monooxygenase</keyword>